<dbReference type="Pfam" id="PF02518">
    <property type="entry name" value="HATPase_c"/>
    <property type="match status" value="1"/>
</dbReference>
<dbReference type="Gene3D" id="3.30.565.10">
    <property type="entry name" value="Histidine kinase-like ATPase, C-terminal domain"/>
    <property type="match status" value="1"/>
</dbReference>
<evidence type="ECO:0000256" key="1">
    <source>
        <dbReference type="ARBA" id="ARBA00000085"/>
    </source>
</evidence>
<proteinExistence type="predicted"/>
<dbReference type="InterPro" id="IPR005467">
    <property type="entry name" value="His_kinase_dom"/>
</dbReference>
<keyword evidence="3 6" id="KW-0597">Phosphoprotein</keyword>
<evidence type="ECO:0000256" key="6">
    <source>
        <dbReference type="PROSITE-ProRule" id="PRU00169"/>
    </source>
</evidence>
<keyword evidence="4" id="KW-0808">Transferase</keyword>
<dbReference type="SMART" id="SM00388">
    <property type="entry name" value="HisKA"/>
    <property type="match status" value="1"/>
</dbReference>
<dbReference type="InterPro" id="IPR036097">
    <property type="entry name" value="HisK_dim/P_sf"/>
</dbReference>
<dbReference type="GO" id="GO:0000155">
    <property type="term" value="F:phosphorelay sensor kinase activity"/>
    <property type="evidence" value="ECO:0007669"/>
    <property type="project" value="InterPro"/>
</dbReference>
<dbReference type="RefSeq" id="WP_169453976.1">
    <property type="nucleotide sequence ID" value="NZ_CP051774.1"/>
</dbReference>
<dbReference type="PROSITE" id="PS50109">
    <property type="entry name" value="HIS_KIN"/>
    <property type="match status" value="1"/>
</dbReference>
<dbReference type="EMBL" id="CP051774">
    <property type="protein sequence ID" value="QJE95663.1"/>
    <property type="molecule type" value="Genomic_DNA"/>
</dbReference>
<protein>
    <recommendedName>
        <fullName evidence="2">histidine kinase</fullName>
        <ecNumber evidence="2">2.7.13.3</ecNumber>
    </recommendedName>
</protein>
<gene>
    <name evidence="9" type="ORF">HHL09_07650</name>
</gene>
<dbReference type="SMART" id="SM00387">
    <property type="entry name" value="HATPase_c"/>
    <property type="match status" value="1"/>
</dbReference>
<dbReference type="SUPFAM" id="SSF55781">
    <property type="entry name" value="GAF domain-like"/>
    <property type="match status" value="1"/>
</dbReference>
<evidence type="ECO:0000313" key="10">
    <source>
        <dbReference type="Proteomes" id="UP000501812"/>
    </source>
</evidence>
<dbReference type="InterPro" id="IPR011006">
    <property type="entry name" value="CheY-like_superfamily"/>
</dbReference>
<evidence type="ECO:0000256" key="3">
    <source>
        <dbReference type="ARBA" id="ARBA00022553"/>
    </source>
</evidence>
<dbReference type="InterPro" id="IPR003661">
    <property type="entry name" value="HisK_dim/P_dom"/>
</dbReference>
<dbReference type="InterPro" id="IPR004358">
    <property type="entry name" value="Sig_transdc_His_kin-like_C"/>
</dbReference>
<keyword evidence="10" id="KW-1185">Reference proteome</keyword>
<evidence type="ECO:0000313" key="9">
    <source>
        <dbReference type="EMBL" id="QJE95663.1"/>
    </source>
</evidence>
<dbReference type="KEGG" id="luo:HHL09_07650"/>
<dbReference type="EC" id="2.7.13.3" evidence="2"/>
<dbReference type="InterPro" id="IPR003018">
    <property type="entry name" value="GAF"/>
</dbReference>
<sequence>MMGFPLIARQEIPRPANVLLVDDRPDKLLALHSMLEGLHQNLVTARSGDEALRKLLQQDFAVILLDVNMPGMDGFETAAMIRQRPRSETTPIIFISAVNDTDNHVTRGYSLGAIDYILTPVMPEILRAKVSAFVDLFQKTEMVKRQAEEHALLLQAQAAREAAEAEKERMAFLAQASNVLAGSLEYQQTFENLARLIVPRLGEFCIVDRIDDDGGLIQVAVAHFDPSKEALLRKIPYPKAEETFHGAFRVFQTGSPFVCNKMDEAVISDLVPERDREFMRSLGATSFAAVPLSARGRVIGAITMVHTKEGAVYEQDDLWLADELAHKAAISLDNVELYHRANRAREEAESASLAKDHFLAMLSHELRTPLTPVITHLVKLQRDEALPESMRHPLDVIRRNVELEARLIDDLLDLTRVSKGRIHLETRVVNVEDLLQNALDICRDDVEAKGLDLKIDFDAKEPYVKGDPARLQQVFWNVVKNAVKFTESGGLQIATRDDEGDQVEIIVRDTGIGIEPRVLSRVFQPFEQAERGKKGGLGLGLAISRSLVDLHGGKISITSDGKGHGTAVTITLPTVAERPEGGETEKNSGPEEARKLRILLLEDHVDTNESLTLLLEMQGHTVTQAFDVATALSFAQARDFDLLLSDLGLPDGTPEPVMKAVALRNETPGVALTGFGMDKDIERTRGYGFSYHLVKPVDVGRLEEILLECAAQGGAALSRVP</sequence>
<feature type="domain" description="Response regulatory" evidence="8">
    <location>
        <begin position="597"/>
        <end position="710"/>
    </location>
</feature>
<feature type="modified residue" description="4-aspartylphosphate" evidence="6">
    <location>
        <position position="66"/>
    </location>
</feature>
<dbReference type="SMART" id="SM00448">
    <property type="entry name" value="REC"/>
    <property type="match status" value="2"/>
</dbReference>
<dbReference type="Pfam" id="PF13185">
    <property type="entry name" value="GAF_2"/>
    <property type="match status" value="1"/>
</dbReference>
<dbReference type="InterPro" id="IPR003594">
    <property type="entry name" value="HATPase_dom"/>
</dbReference>
<keyword evidence="5" id="KW-0418">Kinase</keyword>
<evidence type="ECO:0000256" key="4">
    <source>
        <dbReference type="ARBA" id="ARBA00022679"/>
    </source>
</evidence>
<dbReference type="Gene3D" id="1.10.287.130">
    <property type="match status" value="1"/>
</dbReference>
<dbReference type="Gene3D" id="3.40.50.2300">
    <property type="match status" value="2"/>
</dbReference>
<dbReference type="FunFam" id="3.30.565.10:FF:000006">
    <property type="entry name" value="Sensor histidine kinase WalK"/>
    <property type="match status" value="1"/>
</dbReference>
<dbReference type="Gene3D" id="3.30.450.40">
    <property type="match status" value="1"/>
</dbReference>
<dbReference type="PRINTS" id="PR00344">
    <property type="entry name" value="BCTRLSENSOR"/>
</dbReference>
<reference evidence="9 10" key="1">
    <citation type="submission" date="2020-04" db="EMBL/GenBank/DDBJ databases">
        <title>Luteolibacter sp. G-1-1-1 isolated from soil.</title>
        <authorList>
            <person name="Dahal R.H."/>
        </authorList>
    </citation>
    <scope>NUCLEOTIDE SEQUENCE [LARGE SCALE GENOMIC DNA]</scope>
    <source>
        <strain evidence="9 10">G-1-1-1</strain>
    </source>
</reference>
<feature type="modified residue" description="4-aspartylphosphate" evidence="6">
    <location>
        <position position="646"/>
    </location>
</feature>
<dbReference type="SUPFAM" id="SSF47384">
    <property type="entry name" value="Homodimeric domain of signal transducing histidine kinase"/>
    <property type="match status" value="1"/>
</dbReference>
<evidence type="ECO:0000259" key="8">
    <source>
        <dbReference type="PROSITE" id="PS50110"/>
    </source>
</evidence>
<accession>A0A858RHU9</accession>
<dbReference type="InterPro" id="IPR029016">
    <property type="entry name" value="GAF-like_dom_sf"/>
</dbReference>
<dbReference type="AlphaFoldDB" id="A0A858RHU9"/>
<evidence type="ECO:0000259" key="7">
    <source>
        <dbReference type="PROSITE" id="PS50109"/>
    </source>
</evidence>
<dbReference type="SUPFAM" id="SSF52172">
    <property type="entry name" value="CheY-like"/>
    <property type="match status" value="2"/>
</dbReference>
<dbReference type="CDD" id="cd00082">
    <property type="entry name" value="HisKA"/>
    <property type="match status" value="1"/>
</dbReference>
<dbReference type="Pfam" id="PF00512">
    <property type="entry name" value="HisKA"/>
    <property type="match status" value="1"/>
</dbReference>
<organism evidence="9 10">
    <name type="scientific">Luteolibacter luteus</name>
    <dbReference type="NCBI Taxonomy" id="2728835"/>
    <lineage>
        <taxon>Bacteria</taxon>
        <taxon>Pseudomonadati</taxon>
        <taxon>Verrucomicrobiota</taxon>
        <taxon>Verrucomicrobiia</taxon>
        <taxon>Verrucomicrobiales</taxon>
        <taxon>Verrucomicrobiaceae</taxon>
        <taxon>Luteolibacter</taxon>
    </lineage>
</organism>
<dbReference type="SMART" id="SM00065">
    <property type="entry name" value="GAF"/>
    <property type="match status" value="1"/>
</dbReference>
<feature type="domain" description="Response regulatory" evidence="8">
    <location>
        <begin position="17"/>
        <end position="134"/>
    </location>
</feature>
<dbReference type="InterPro" id="IPR036890">
    <property type="entry name" value="HATPase_C_sf"/>
</dbReference>
<dbReference type="PANTHER" id="PTHR43547">
    <property type="entry name" value="TWO-COMPONENT HISTIDINE KINASE"/>
    <property type="match status" value="1"/>
</dbReference>
<name>A0A858RHU9_9BACT</name>
<dbReference type="PROSITE" id="PS50110">
    <property type="entry name" value="RESPONSE_REGULATORY"/>
    <property type="match status" value="2"/>
</dbReference>
<dbReference type="InterPro" id="IPR001789">
    <property type="entry name" value="Sig_transdc_resp-reg_receiver"/>
</dbReference>
<evidence type="ECO:0000256" key="5">
    <source>
        <dbReference type="ARBA" id="ARBA00022777"/>
    </source>
</evidence>
<dbReference type="Pfam" id="PF00072">
    <property type="entry name" value="Response_reg"/>
    <property type="match status" value="2"/>
</dbReference>
<dbReference type="Proteomes" id="UP000501812">
    <property type="component" value="Chromosome"/>
</dbReference>
<comment type="catalytic activity">
    <reaction evidence="1">
        <text>ATP + protein L-histidine = ADP + protein N-phospho-L-histidine.</text>
        <dbReference type="EC" id="2.7.13.3"/>
    </reaction>
</comment>
<dbReference type="SUPFAM" id="SSF55874">
    <property type="entry name" value="ATPase domain of HSP90 chaperone/DNA topoisomerase II/histidine kinase"/>
    <property type="match status" value="1"/>
</dbReference>
<dbReference type="PANTHER" id="PTHR43547:SF2">
    <property type="entry name" value="HYBRID SIGNAL TRANSDUCTION HISTIDINE KINASE C"/>
    <property type="match status" value="1"/>
</dbReference>
<evidence type="ECO:0000256" key="2">
    <source>
        <dbReference type="ARBA" id="ARBA00012438"/>
    </source>
</evidence>
<feature type="domain" description="Histidine kinase" evidence="7">
    <location>
        <begin position="361"/>
        <end position="576"/>
    </location>
</feature>